<dbReference type="GO" id="GO:0004177">
    <property type="term" value="F:aminopeptidase activity"/>
    <property type="evidence" value="ECO:0007669"/>
    <property type="project" value="TreeGrafter"/>
</dbReference>
<protein>
    <submittedName>
        <fullName evidence="2">Peptidase S58 family protein</fullName>
    </submittedName>
</protein>
<evidence type="ECO:0000256" key="1">
    <source>
        <dbReference type="ARBA" id="ARBA00007068"/>
    </source>
</evidence>
<dbReference type="InterPro" id="IPR005321">
    <property type="entry name" value="Peptidase_S58_DmpA"/>
</dbReference>
<dbReference type="Proteomes" id="UP000886124">
    <property type="component" value="Unassembled WGS sequence"/>
</dbReference>
<name>A0A7V5PND8_CALAY</name>
<comment type="similarity">
    <text evidence="1">Belongs to the peptidase S58 family.</text>
</comment>
<organism evidence="2">
    <name type="scientific">Caldithrix abyssi</name>
    <dbReference type="NCBI Taxonomy" id="187145"/>
    <lineage>
        <taxon>Bacteria</taxon>
        <taxon>Pseudomonadati</taxon>
        <taxon>Calditrichota</taxon>
        <taxon>Calditrichia</taxon>
        <taxon>Calditrichales</taxon>
        <taxon>Calditrichaceae</taxon>
        <taxon>Caldithrix</taxon>
    </lineage>
</organism>
<comment type="caution">
    <text evidence="2">The sequence shown here is derived from an EMBL/GenBank/DDBJ whole genome shotgun (WGS) entry which is preliminary data.</text>
</comment>
<dbReference type="AlphaFoldDB" id="A0A7V5PND8"/>
<dbReference type="Pfam" id="PF03576">
    <property type="entry name" value="Peptidase_S58"/>
    <property type="match status" value="1"/>
</dbReference>
<evidence type="ECO:0000313" key="2">
    <source>
        <dbReference type="EMBL" id="HHJ52301.1"/>
    </source>
</evidence>
<dbReference type="PANTHER" id="PTHR36512:SF3">
    <property type="entry name" value="BLR5678 PROTEIN"/>
    <property type="match status" value="1"/>
</dbReference>
<dbReference type="SUPFAM" id="SSF56266">
    <property type="entry name" value="DmpA/ArgJ-like"/>
    <property type="match status" value="1"/>
</dbReference>
<proteinExistence type="inferred from homology"/>
<dbReference type="EMBL" id="DROD01000256">
    <property type="protein sequence ID" value="HHJ52301.1"/>
    <property type="molecule type" value="Genomic_DNA"/>
</dbReference>
<accession>A0A7V5PND8</accession>
<sequence length="325" mass="34396">MQNAEYKMLTEFKVGHFTDLQKGTGCTIILPPQENVAAAAVRGAAPGTREIALLAPDKKIHRIHALVLTGGSAFGLGCAQGVMESLAEQGIGYFTHYGLVPIVPAAVIYDKNLGDSAAFPTAEDGRTALQAATFNNTAQGNVGAGTGASVGKWLGMEHAMKSGIGIAALEHKGVKVTALTVVNAAADILNKDGSLLAGAVDEQGNFLADTERPWLRWEQAQIGMAENTILTAVMTNAKIRKEQAFYLAERAHFGIARRVEPSHTGYDGDTVFVVSSLRVESNLDFLATMVVSAVEQSIINGVVSAEEAFGLKTVQSVQSLRRSEK</sequence>
<dbReference type="InterPro" id="IPR016117">
    <property type="entry name" value="ArgJ-like_dom_sf"/>
</dbReference>
<reference evidence="2" key="1">
    <citation type="journal article" date="2020" name="mSystems">
        <title>Genome- and Community-Level Interaction Insights into Carbon Utilization and Element Cycling Functions of Hydrothermarchaeota in Hydrothermal Sediment.</title>
        <authorList>
            <person name="Zhou Z."/>
            <person name="Liu Y."/>
            <person name="Xu W."/>
            <person name="Pan J."/>
            <person name="Luo Z.H."/>
            <person name="Li M."/>
        </authorList>
    </citation>
    <scope>NUCLEOTIDE SEQUENCE [LARGE SCALE GENOMIC DNA]</scope>
    <source>
        <strain evidence="2">HyVt-527</strain>
    </source>
</reference>
<dbReference type="CDD" id="cd02252">
    <property type="entry name" value="nylC_like"/>
    <property type="match status" value="1"/>
</dbReference>
<dbReference type="Gene3D" id="3.60.70.12">
    <property type="entry name" value="L-amino peptidase D-ALA esterase/amidase"/>
    <property type="match status" value="1"/>
</dbReference>
<gene>
    <name evidence="2" type="ORF">ENJ89_03830</name>
</gene>
<dbReference type="PANTHER" id="PTHR36512">
    <property type="entry name" value="D-AMINOPEPTIDASE"/>
    <property type="match status" value="1"/>
</dbReference>